<sequence>MGRIIGGKVAKQNAYPWIVVIQSYVDDENFELCGGALINSRYILTAAHCFGRKYVKITARMGSNNRESGGMLLDIAAIYANADFHMNLKHFKRIDQVMNDIGLVKLKTPIEFNETIYPICVMQDENFEPSPKSNLMIAGWGRDNPDKPQVQTKLLESRVEFVPWNICNAFFENTLDHSQLCGKGVTGNACNGDSGGPLMYYDGTKVYVVGIISHGKCVDSPQVYTRVTSHLCWIK</sequence>
<proteinExistence type="inferred from homology"/>
<dbReference type="InterPro" id="IPR001314">
    <property type="entry name" value="Peptidase_S1A"/>
</dbReference>
<dbReference type="PRINTS" id="PR00722">
    <property type="entry name" value="CHYMOTRYPSIN"/>
</dbReference>
<accession>A0A3S3PEA2</accession>
<comment type="caution">
    <text evidence="5">The sequence shown here is derived from an EMBL/GenBank/DDBJ whole genome shotgun (WGS) entry which is preliminary data.</text>
</comment>
<organism evidence="5 6">
    <name type="scientific">Dinothrombium tinctorium</name>
    <dbReference type="NCBI Taxonomy" id="1965070"/>
    <lineage>
        <taxon>Eukaryota</taxon>
        <taxon>Metazoa</taxon>
        <taxon>Ecdysozoa</taxon>
        <taxon>Arthropoda</taxon>
        <taxon>Chelicerata</taxon>
        <taxon>Arachnida</taxon>
        <taxon>Acari</taxon>
        <taxon>Acariformes</taxon>
        <taxon>Trombidiformes</taxon>
        <taxon>Prostigmata</taxon>
        <taxon>Anystina</taxon>
        <taxon>Parasitengona</taxon>
        <taxon>Trombidioidea</taxon>
        <taxon>Trombidiidae</taxon>
        <taxon>Dinothrombium</taxon>
    </lineage>
</organism>
<dbReference type="InterPro" id="IPR051487">
    <property type="entry name" value="Ser/Thr_Proteases_Immune/Dev"/>
</dbReference>
<keyword evidence="3 5" id="KW-0645">Protease</keyword>
<dbReference type="EMBL" id="NCKU01003974">
    <property type="protein sequence ID" value="RWS06643.1"/>
    <property type="molecule type" value="Genomic_DNA"/>
</dbReference>
<dbReference type="GO" id="GO:0006508">
    <property type="term" value="P:proteolysis"/>
    <property type="evidence" value="ECO:0007669"/>
    <property type="project" value="UniProtKB-KW"/>
</dbReference>
<dbReference type="PANTHER" id="PTHR24256">
    <property type="entry name" value="TRYPTASE-RELATED"/>
    <property type="match status" value="1"/>
</dbReference>
<reference evidence="5 6" key="1">
    <citation type="journal article" date="2018" name="Gigascience">
        <title>Genomes of trombidid mites reveal novel predicted allergens and laterally-transferred genes associated with secondary metabolism.</title>
        <authorList>
            <person name="Dong X."/>
            <person name="Chaisiri K."/>
            <person name="Xia D."/>
            <person name="Armstrong S.D."/>
            <person name="Fang Y."/>
            <person name="Donnelly M.J."/>
            <person name="Kadowaki T."/>
            <person name="McGarry J.W."/>
            <person name="Darby A.C."/>
            <person name="Makepeace B.L."/>
        </authorList>
    </citation>
    <scope>NUCLEOTIDE SEQUENCE [LARGE SCALE GENOMIC DNA]</scope>
    <source>
        <strain evidence="5">UoL-WK</strain>
    </source>
</reference>
<keyword evidence="3" id="KW-0720">Serine protease</keyword>
<dbReference type="PROSITE" id="PS00135">
    <property type="entry name" value="TRYPSIN_SER"/>
    <property type="match status" value="1"/>
</dbReference>
<evidence type="ECO:0000259" key="4">
    <source>
        <dbReference type="PROSITE" id="PS50240"/>
    </source>
</evidence>
<dbReference type="OrthoDB" id="6493914at2759"/>
<comment type="similarity">
    <text evidence="2">Belongs to the peptidase S1 family. CLIP subfamily.</text>
</comment>
<gene>
    <name evidence="5" type="ORF">B4U79_06426</name>
</gene>
<dbReference type="AlphaFoldDB" id="A0A3S3PEA2"/>
<dbReference type="FunFam" id="2.40.10.10:FF:000068">
    <property type="entry name" value="transmembrane protease serine 2"/>
    <property type="match status" value="1"/>
</dbReference>
<feature type="domain" description="Peptidase S1" evidence="4">
    <location>
        <begin position="4"/>
        <end position="235"/>
    </location>
</feature>
<evidence type="ECO:0000256" key="1">
    <source>
        <dbReference type="ARBA" id="ARBA00023157"/>
    </source>
</evidence>
<dbReference type="GO" id="GO:0004252">
    <property type="term" value="F:serine-type endopeptidase activity"/>
    <property type="evidence" value="ECO:0007669"/>
    <property type="project" value="InterPro"/>
</dbReference>
<dbReference type="InterPro" id="IPR001254">
    <property type="entry name" value="Trypsin_dom"/>
</dbReference>
<dbReference type="SUPFAM" id="SSF50494">
    <property type="entry name" value="Trypsin-like serine proteases"/>
    <property type="match status" value="1"/>
</dbReference>
<dbReference type="PROSITE" id="PS50240">
    <property type="entry name" value="TRYPSIN_DOM"/>
    <property type="match status" value="1"/>
</dbReference>
<dbReference type="InterPro" id="IPR018114">
    <property type="entry name" value="TRYPSIN_HIS"/>
</dbReference>
<keyword evidence="1" id="KW-1015">Disulfide bond</keyword>
<protein>
    <submittedName>
        <fullName evidence="5">Venom protease-like protein</fullName>
    </submittedName>
</protein>
<dbReference type="Gene3D" id="2.40.10.10">
    <property type="entry name" value="Trypsin-like serine proteases"/>
    <property type="match status" value="1"/>
</dbReference>
<dbReference type="Proteomes" id="UP000285301">
    <property type="component" value="Unassembled WGS sequence"/>
</dbReference>
<dbReference type="STRING" id="1965070.A0A3S3PEA2"/>
<feature type="non-terminal residue" evidence="5">
    <location>
        <position position="235"/>
    </location>
</feature>
<dbReference type="InterPro" id="IPR033116">
    <property type="entry name" value="TRYPSIN_SER"/>
</dbReference>
<dbReference type="PROSITE" id="PS00134">
    <property type="entry name" value="TRYPSIN_HIS"/>
    <property type="match status" value="1"/>
</dbReference>
<evidence type="ECO:0000313" key="6">
    <source>
        <dbReference type="Proteomes" id="UP000285301"/>
    </source>
</evidence>
<dbReference type="Pfam" id="PF00089">
    <property type="entry name" value="Trypsin"/>
    <property type="match status" value="1"/>
</dbReference>
<dbReference type="InterPro" id="IPR043504">
    <property type="entry name" value="Peptidase_S1_PA_chymotrypsin"/>
</dbReference>
<dbReference type="CDD" id="cd00190">
    <property type="entry name" value="Tryp_SPc"/>
    <property type="match status" value="1"/>
</dbReference>
<keyword evidence="6" id="KW-1185">Reference proteome</keyword>
<keyword evidence="3" id="KW-0378">Hydrolase</keyword>
<name>A0A3S3PEA2_9ACAR</name>
<evidence type="ECO:0000256" key="2">
    <source>
        <dbReference type="ARBA" id="ARBA00024195"/>
    </source>
</evidence>
<evidence type="ECO:0000256" key="3">
    <source>
        <dbReference type="RuleBase" id="RU363034"/>
    </source>
</evidence>
<dbReference type="SMART" id="SM00020">
    <property type="entry name" value="Tryp_SPc"/>
    <property type="match status" value="1"/>
</dbReference>
<dbReference type="InterPro" id="IPR009003">
    <property type="entry name" value="Peptidase_S1_PA"/>
</dbReference>
<evidence type="ECO:0000313" key="5">
    <source>
        <dbReference type="EMBL" id="RWS06643.1"/>
    </source>
</evidence>